<dbReference type="Proteomes" id="UP000245711">
    <property type="component" value="Plasmid pRB98"/>
</dbReference>
<dbReference type="InterPro" id="IPR003018">
    <property type="entry name" value="GAF"/>
</dbReference>
<comment type="catalytic activity">
    <reaction evidence="1">
        <text>ATP + protein L-histidine = ADP + protein N-phospho-L-histidine.</text>
        <dbReference type="EC" id="2.7.13.3"/>
    </reaction>
</comment>
<dbReference type="Pfam" id="PF07730">
    <property type="entry name" value="HisKA_3"/>
    <property type="match status" value="1"/>
</dbReference>
<dbReference type="SUPFAM" id="SSF48452">
    <property type="entry name" value="TPR-like"/>
    <property type="match status" value="2"/>
</dbReference>
<reference evidence="12 13" key="1">
    <citation type="submission" date="2017-05" db="EMBL/GenBank/DDBJ databases">
        <title>Isolation of Rhodococcus sp. S2-17 biodegrading of BP-3.</title>
        <authorList>
            <person name="Lee Y."/>
            <person name="Kim K.H."/>
            <person name="Chun B.H."/>
            <person name="Jung H.S."/>
            <person name="Jeon C.O."/>
        </authorList>
    </citation>
    <scope>NUCLEOTIDE SEQUENCE [LARGE SCALE GENOMIC DNA]</scope>
    <source>
        <strain evidence="12 13">S2-17</strain>
        <plasmid evidence="13">prb98</plasmid>
    </source>
</reference>
<evidence type="ECO:0000256" key="1">
    <source>
        <dbReference type="ARBA" id="ARBA00000085"/>
    </source>
</evidence>
<gene>
    <name evidence="12" type="ORF">CBI38_34870</name>
</gene>
<keyword evidence="13" id="KW-1185">Reference proteome</keyword>
<evidence type="ECO:0000256" key="8">
    <source>
        <dbReference type="ARBA" id="ARBA00023012"/>
    </source>
</evidence>
<dbReference type="GO" id="GO:0016020">
    <property type="term" value="C:membrane"/>
    <property type="evidence" value="ECO:0007669"/>
    <property type="project" value="InterPro"/>
</dbReference>
<dbReference type="CDD" id="cd14014">
    <property type="entry name" value="STKc_PknB_like"/>
    <property type="match status" value="1"/>
</dbReference>
<dbReference type="Pfam" id="PF02518">
    <property type="entry name" value="HATPase_c"/>
    <property type="match status" value="1"/>
</dbReference>
<dbReference type="EC" id="2.7.13.3" evidence="2"/>
<dbReference type="GO" id="GO:0005524">
    <property type="term" value="F:ATP binding"/>
    <property type="evidence" value="ECO:0007669"/>
    <property type="project" value="UniProtKB-KW"/>
</dbReference>
<evidence type="ECO:0000259" key="10">
    <source>
        <dbReference type="PROSITE" id="PS50011"/>
    </source>
</evidence>
<evidence type="ECO:0000256" key="2">
    <source>
        <dbReference type="ARBA" id="ARBA00012438"/>
    </source>
</evidence>
<feature type="repeat" description="TPR" evidence="9">
    <location>
        <begin position="750"/>
        <end position="783"/>
    </location>
</feature>
<dbReference type="PROSITE" id="PS00108">
    <property type="entry name" value="PROTEIN_KINASE_ST"/>
    <property type="match status" value="1"/>
</dbReference>
<dbReference type="Gene3D" id="3.30.450.40">
    <property type="match status" value="1"/>
</dbReference>
<dbReference type="PANTHER" id="PTHR24421:SF10">
    <property type="entry name" value="NITRATE_NITRITE SENSOR PROTEIN NARQ"/>
    <property type="match status" value="1"/>
</dbReference>
<dbReference type="OrthoDB" id="134712at2"/>
<dbReference type="GO" id="GO:0000155">
    <property type="term" value="F:phosphorelay sensor kinase activity"/>
    <property type="evidence" value="ECO:0007669"/>
    <property type="project" value="InterPro"/>
</dbReference>
<evidence type="ECO:0000259" key="11">
    <source>
        <dbReference type="PROSITE" id="PS50109"/>
    </source>
</evidence>
<feature type="domain" description="Histidine kinase" evidence="11">
    <location>
        <begin position="1401"/>
        <end position="1596"/>
    </location>
</feature>
<evidence type="ECO:0000256" key="3">
    <source>
        <dbReference type="ARBA" id="ARBA00022553"/>
    </source>
</evidence>
<dbReference type="Gene3D" id="1.25.40.10">
    <property type="entry name" value="Tetratricopeptide repeat domain"/>
    <property type="match status" value="2"/>
</dbReference>
<dbReference type="SUPFAM" id="SSF55874">
    <property type="entry name" value="ATPase domain of HSP90 chaperone/DNA topoisomerase II/histidine kinase"/>
    <property type="match status" value="1"/>
</dbReference>
<dbReference type="SMART" id="SM00065">
    <property type="entry name" value="GAF"/>
    <property type="match status" value="1"/>
</dbReference>
<dbReference type="Pfam" id="PF13191">
    <property type="entry name" value="AAA_16"/>
    <property type="match status" value="1"/>
</dbReference>
<dbReference type="GO" id="GO:0046983">
    <property type="term" value="F:protein dimerization activity"/>
    <property type="evidence" value="ECO:0007669"/>
    <property type="project" value="InterPro"/>
</dbReference>
<sequence length="1596" mass="173628">MQHTSTSAHEWSNYAILQVLKRTPTSETHLAVQHHTGAKVILKTADADMASIATGIPSERQAAILSKEHCPGVAAPLDIKVSNGRIHTVRPYIEGISLRECLTGGPLGLTDTLATGRGVLTALSCLHGQGLTHRDVKPENVIVNDPGPLQSITIVDLAVTSTPFPTQAHGDQSARTPRYMAPELTGILDRTVDGRADLYSLGIVLFECLTGRPPFGAPEMRDLLRQHLSQPLPPLRSIGVRAPQALEEILRRLTHKDPEDRYHSAEAALADIVALGQALGRGVLEPDIAVGSHDWRQTLTEPALTGRETELGALHRGITDAGAGASRLIILEAESGGGKSRVLDEFCRRAASEGAWVLRGQGIELAAQHPLQVLAGVVTGITADRNEIPRIVDRLGDAVDPLCQALPELVDVLPGPSSPPMVSEAQARVRTVTALVDLLNALGSANRPAVVALDDCQWIDELTLQVLQAWCEQTYDDTAEPAHVLVVLAVRPDEGATPQLVAGLAAAERVLLPRLDTEQISKIVTSMAGVVPDEAIRAVVELSGGNAFMVSAVLRGLAESGTLRADRHGWRFTPGPGGWQASREAAAILAQRIALLAPATRRLLAAGAVLGRSFDLRLAARLAASGEDHTPAEVSAIVRQAVERHLVWWDGPGVCSFVHDRLRESLLVDLTATELAELHRRAAEHIESSEPSRAFELAYHYDAAGEPVRALGYAMESASAARARHDLELAERQYRIAERGAPHHDAKMCSEIAEALGQILTLRGRYTEAAERFELALSLTGNEIDIARLEGQLGEVLFRTDDLEASVRHSEAGLRVLGERIPTGTVMVVVALLWEILRRFTTGGLSRRHPPRATATERQLLRSHLYTQLQYPRWFHNRRIDALWLMLRQVNVAERCPQNPELAHSYGVWGGALSVTFPFLARSGRRYVDRSRALSHTRRDSRGEGHAASMLTCQLLGAAEYRKAAESAQHAAEMFEQYGDRWEVNFASRNRALCLYRLGRFREAAEEARRVHRLAIEIGDVNAEVTALEVIAKATNGQVSSAQTQRALRLRGSDLEVTVGAAQAEALRLRRAGRLDEAARYLEDAALETRHAWPSSVYLVPVHSWLATLHRELAEHCELPGPRKRALRQAQRSAQRATRHARIYPGERPHARREAALVAALVGQSRRARRLVKRSVTAAVAQEAWAELAETRRQCSRLGLPMLVSSAIDEAPEPETFTDPVKLPTLGLADRFASLLEAGALLASADSPEAITDAVRQTTTSLLRADQCLVVGFGVEDAEWSADAPADWRAGLEVARWVAESKRPIVLSEPFSTEHDVVDSLVLAGIRSLVCAPVIVQGEVAGCILASHSQVGQLFGEEEERLVEFIARLAGAAMERQLLQRQSRIRVINAQEAERARIARDLHDEIGQAFTAVLLQVRLIEDSAADLEGGLRPTLLQHMSELRDLVSTGLRTAQRLAFDLRPAVLDDLGLVAALRRLVVTASGNPSVTVRLEAVELNDGDRLPSDVETTAYRVVQEGLTNVARHSKASECSVVIARQEDRLRVIIEDDGVGFDPGDSHLGLGLRGMSERAELAGGTLRLNSVPGEGTTIVLEVPID</sequence>
<evidence type="ECO:0000313" key="12">
    <source>
        <dbReference type="EMBL" id="AWK76551.1"/>
    </source>
</evidence>
<name>A0A2S2C6M7_9NOCA</name>
<dbReference type="InterPro" id="IPR019734">
    <property type="entry name" value="TPR_rpt"/>
</dbReference>
<dbReference type="RefSeq" id="WP_109335995.1">
    <property type="nucleotide sequence ID" value="NZ_CP021355.1"/>
</dbReference>
<dbReference type="InterPro" id="IPR041664">
    <property type="entry name" value="AAA_16"/>
</dbReference>
<dbReference type="SMART" id="SM00220">
    <property type="entry name" value="S_TKc"/>
    <property type="match status" value="1"/>
</dbReference>
<proteinExistence type="predicted"/>
<protein>
    <recommendedName>
        <fullName evidence="2">histidine kinase</fullName>
        <ecNumber evidence="2">2.7.13.3</ecNumber>
    </recommendedName>
</protein>
<keyword evidence="6" id="KW-0418">Kinase</keyword>
<dbReference type="Gene3D" id="1.10.510.10">
    <property type="entry name" value="Transferase(Phosphotransferase) domain 1"/>
    <property type="match status" value="1"/>
</dbReference>
<evidence type="ECO:0000256" key="9">
    <source>
        <dbReference type="PROSITE-ProRule" id="PRU00339"/>
    </source>
</evidence>
<dbReference type="InterPro" id="IPR008271">
    <property type="entry name" value="Ser/Thr_kinase_AS"/>
</dbReference>
<geneLocation type="plasmid" evidence="13">
    <name>prb98</name>
</geneLocation>
<dbReference type="SMART" id="SM00387">
    <property type="entry name" value="HATPase_c"/>
    <property type="match status" value="1"/>
</dbReference>
<keyword evidence="9" id="KW-0802">TPR repeat</keyword>
<evidence type="ECO:0000313" key="13">
    <source>
        <dbReference type="Proteomes" id="UP000245711"/>
    </source>
</evidence>
<keyword evidence="3" id="KW-0597">Phosphoprotein</keyword>
<dbReference type="SUPFAM" id="SSF55781">
    <property type="entry name" value="GAF domain-like"/>
    <property type="match status" value="1"/>
</dbReference>
<accession>A0A2S2C6M7</accession>
<keyword evidence="12" id="KW-0614">Plasmid</keyword>
<dbReference type="PROSITE" id="PS50005">
    <property type="entry name" value="TPR"/>
    <property type="match status" value="1"/>
</dbReference>
<dbReference type="InterPro" id="IPR029016">
    <property type="entry name" value="GAF-like_dom_sf"/>
</dbReference>
<dbReference type="Pfam" id="PF00069">
    <property type="entry name" value="Pkinase"/>
    <property type="match status" value="1"/>
</dbReference>
<dbReference type="InterPro" id="IPR011990">
    <property type="entry name" value="TPR-like_helical_dom_sf"/>
</dbReference>
<feature type="domain" description="Protein kinase" evidence="10">
    <location>
        <begin position="14"/>
        <end position="273"/>
    </location>
</feature>
<dbReference type="KEGG" id="roz:CBI38_34870"/>
<evidence type="ECO:0000256" key="7">
    <source>
        <dbReference type="ARBA" id="ARBA00022840"/>
    </source>
</evidence>
<dbReference type="CDD" id="cd16917">
    <property type="entry name" value="HATPase_UhpB-NarQ-NarX-like"/>
    <property type="match status" value="1"/>
</dbReference>
<dbReference type="Pfam" id="PF01590">
    <property type="entry name" value="GAF"/>
    <property type="match status" value="1"/>
</dbReference>
<dbReference type="SUPFAM" id="SSF52540">
    <property type="entry name" value="P-loop containing nucleoside triphosphate hydrolases"/>
    <property type="match status" value="1"/>
</dbReference>
<evidence type="ECO:0000256" key="5">
    <source>
        <dbReference type="ARBA" id="ARBA00022741"/>
    </source>
</evidence>
<dbReference type="InterPro" id="IPR011009">
    <property type="entry name" value="Kinase-like_dom_sf"/>
</dbReference>
<dbReference type="PANTHER" id="PTHR24421">
    <property type="entry name" value="NITRATE/NITRITE SENSOR PROTEIN NARX-RELATED"/>
    <property type="match status" value="1"/>
</dbReference>
<keyword evidence="8" id="KW-0902">Two-component regulatory system</keyword>
<dbReference type="Gene3D" id="1.20.5.1930">
    <property type="match status" value="1"/>
</dbReference>
<dbReference type="PROSITE" id="PS50011">
    <property type="entry name" value="PROTEIN_KINASE_DOM"/>
    <property type="match status" value="1"/>
</dbReference>
<dbReference type="InterPro" id="IPR036890">
    <property type="entry name" value="HATPase_C_sf"/>
</dbReference>
<evidence type="ECO:0000256" key="4">
    <source>
        <dbReference type="ARBA" id="ARBA00022679"/>
    </source>
</evidence>
<dbReference type="InterPro" id="IPR050482">
    <property type="entry name" value="Sensor_HK_TwoCompSys"/>
</dbReference>
<dbReference type="Gene3D" id="3.30.565.10">
    <property type="entry name" value="Histidine kinase-like ATPase, C-terminal domain"/>
    <property type="match status" value="1"/>
</dbReference>
<dbReference type="InterPro" id="IPR000719">
    <property type="entry name" value="Prot_kinase_dom"/>
</dbReference>
<evidence type="ECO:0000256" key="6">
    <source>
        <dbReference type="ARBA" id="ARBA00022777"/>
    </source>
</evidence>
<keyword evidence="5" id="KW-0547">Nucleotide-binding</keyword>
<dbReference type="SUPFAM" id="SSF56112">
    <property type="entry name" value="Protein kinase-like (PK-like)"/>
    <property type="match status" value="1"/>
</dbReference>
<keyword evidence="4" id="KW-0808">Transferase</keyword>
<dbReference type="EMBL" id="CP021355">
    <property type="protein sequence ID" value="AWK76551.1"/>
    <property type="molecule type" value="Genomic_DNA"/>
</dbReference>
<dbReference type="PROSITE" id="PS50109">
    <property type="entry name" value="HIS_KIN"/>
    <property type="match status" value="1"/>
</dbReference>
<organism evidence="12 13">
    <name type="scientific">Rhodococcus oxybenzonivorans</name>
    <dbReference type="NCBI Taxonomy" id="1990687"/>
    <lineage>
        <taxon>Bacteria</taxon>
        <taxon>Bacillati</taxon>
        <taxon>Actinomycetota</taxon>
        <taxon>Actinomycetes</taxon>
        <taxon>Mycobacteriales</taxon>
        <taxon>Nocardiaceae</taxon>
        <taxon>Rhodococcus</taxon>
    </lineage>
</organism>
<dbReference type="InterPro" id="IPR003594">
    <property type="entry name" value="HATPase_dom"/>
</dbReference>
<dbReference type="InterPro" id="IPR005467">
    <property type="entry name" value="His_kinase_dom"/>
</dbReference>
<keyword evidence="7" id="KW-0067">ATP-binding</keyword>
<dbReference type="InterPro" id="IPR027417">
    <property type="entry name" value="P-loop_NTPase"/>
</dbReference>
<dbReference type="InterPro" id="IPR011712">
    <property type="entry name" value="Sig_transdc_His_kin_sub3_dim/P"/>
</dbReference>